<protein>
    <submittedName>
        <fullName evidence="2">T9SS type A sorting domain-containing protein</fullName>
    </submittedName>
</protein>
<comment type="caution">
    <text evidence="2">The sequence shown here is derived from an EMBL/GenBank/DDBJ whole genome shotgun (WGS) entry which is preliminary data.</text>
</comment>
<dbReference type="AlphaFoldDB" id="A0A4Q1CE63"/>
<dbReference type="InterPro" id="IPR026444">
    <property type="entry name" value="Secre_tail"/>
</dbReference>
<evidence type="ECO:0000313" key="2">
    <source>
        <dbReference type="EMBL" id="RXK57716.1"/>
    </source>
</evidence>
<sequence>MKIIQSNRLLGCLTVIATLLSFSLNAQTPGLIVRPAGGTGPVVLNPNQNYYTSATTAGYTTNDITQSEILYKIIKPIMAEPTGDLATGPTGGYSDIVKTVDNSGCYIFNDGTNLLFRLRIGGIVSGAKAYNILIDSDNKLGATGSSADPNYVAPTNSGNGNPGFETEIALETGSNGRVAIYNVDGIINPTASSTYSLTTNQLISVALSRESGDADYFYDFFVPLSALGITGSTPIRIVISTNTNPGSAFQGTRSDIYGLDDSQFSNTTDAWEYFGENSPGFTLNDVTSGGSGPSPICTAAPTVNSGIAAGSNINITGSWTRLDATKPSTATISVYKNGVLAGTTSATSGVAWSYTIASVVAGDVITAKAQATGESMCLVSNSVAVTSCVPANISTNTTTVITCITNKGIQGTKPANARIKLYTIAAGGNLVLLADDATTTNKITYNQTTDPSGTVWEYNSTNNGGPNAACTGGPNDMTNASYVITVIESGKCESAPAFSCLTLTQTAAPTITQTVLYEGSTVSGTAVAGTTVRLLVNGFIVSTTTATGGVYSFSNQAFKTGDVVSVRSQTTGECISNATSLTVTCFTSTPIINTDSQGNLTALATTVTGTSSEPAGTTIRVYNASNVLQGTSTVQANGTWSVTVTALVNATGYYATAQNGTCAVSANSTTATARTATTVCPTITGSYVEGNTTVSGTIPGPFTGTVYLYQDGGLIGSVALTVQSSWTIIVNVATPLYAGGVLTTGAQTTGGTLNRACASTTTVSCSAPSTPSVSPTSSTIAVGQTVTYTVSNTESGTLYIVADATTEANYATSQFGNNGSETFTTTTFNSPGTYTVSISADKLSGTACVTSSSATVIVMGALPVQLLSFSGNLANGQAQLQWRTSSEINTDHFVIERSVDGRTFAAAGKVNAAGNSAIEMRYSFADPSLTATVYFYRLKMVDADGSFAYSSVVKLQQNQSQKITVSPNPFNAVIQINATVAKSGVADIRLVDQYGRVVYQTVRTVVQGTNSIQLAKLPALPAGHYLLQWHSNGITYVEKILKQAN</sequence>
<reference evidence="2 3" key="1">
    <citation type="submission" date="2019-01" db="EMBL/GenBank/DDBJ databases">
        <title>Lacibacter sp. strain TTM-7.</title>
        <authorList>
            <person name="Chen W.-M."/>
        </authorList>
    </citation>
    <scope>NUCLEOTIDE SEQUENCE [LARGE SCALE GENOMIC DNA]</scope>
    <source>
        <strain evidence="2 3">TTM-7</strain>
    </source>
</reference>
<evidence type="ECO:0000313" key="3">
    <source>
        <dbReference type="Proteomes" id="UP000290204"/>
    </source>
</evidence>
<dbReference type="InterPro" id="IPR013783">
    <property type="entry name" value="Ig-like_fold"/>
</dbReference>
<dbReference type="Gene3D" id="2.60.40.10">
    <property type="entry name" value="Immunoglobulins"/>
    <property type="match status" value="1"/>
</dbReference>
<dbReference type="RefSeq" id="WP_129132640.1">
    <property type="nucleotide sequence ID" value="NZ_SDHW01000008.1"/>
</dbReference>
<gene>
    <name evidence="2" type="ORF">ESA94_19515</name>
</gene>
<dbReference type="NCBIfam" id="TIGR04183">
    <property type="entry name" value="Por_Secre_tail"/>
    <property type="match status" value="1"/>
</dbReference>
<proteinExistence type="predicted"/>
<organism evidence="2 3">
    <name type="scientific">Lacibacter luteus</name>
    <dbReference type="NCBI Taxonomy" id="2508719"/>
    <lineage>
        <taxon>Bacteria</taxon>
        <taxon>Pseudomonadati</taxon>
        <taxon>Bacteroidota</taxon>
        <taxon>Chitinophagia</taxon>
        <taxon>Chitinophagales</taxon>
        <taxon>Chitinophagaceae</taxon>
        <taxon>Lacibacter</taxon>
    </lineage>
</organism>
<feature type="chain" id="PRO_5020837966" evidence="1">
    <location>
        <begin position="27"/>
        <end position="1045"/>
    </location>
</feature>
<evidence type="ECO:0000256" key="1">
    <source>
        <dbReference type="SAM" id="SignalP"/>
    </source>
</evidence>
<dbReference type="Proteomes" id="UP000290204">
    <property type="component" value="Unassembled WGS sequence"/>
</dbReference>
<feature type="signal peptide" evidence="1">
    <location>
        <begin position="1"/>
        <end position="26"/>
    </location>
</feature>
<accession>A0A4Q1CE63</accession>
<dbReference type="EMBL" id="SDHW01000008">
    <property type="protein sequence ID" value="RXK57716.1"/>
    <property type="molecule type" value="Genomic_DNA"/>
</dbReference>
<keyword evidence="3" id="KW-1185">Reference proteome</keyword>
<keyword evidence="1" id="KW-0732">Signal</keyword>
<dbReference type="OrthoDB" id="2582440at2"/>
<name>A0A4Q1CE63_9BACT</name>